<gene>
    <name evidence="1" type="ordered locus">PsycPRwf_1928</name>
</gene>
<dbReference type="AlphaFoldDB" id="A5WGS7"/>
<accession>A5WGS7</accession>
<dbReference type="HOGENOM" id="CLU_2481036_0_0_6"/>
<name>A5WGS7_PSYWF</name>
<dbReference type="KEGG" id="prw:PsycPRwf_1928"/>
<organism evidence="1">
    <name type="scientific">Psychrobacter sp. (strain PRwf-1)</name>
    <dbReference type="NCBI Taxonomy" id="349106"/>
    <lineage>
        <taxon>Bacteria</taxon>
        <taxon>Pseudomonadati</taxon>
        <taxon>Pseudomonadota</taxon>
        <taxon>Gammaproteobacteria</taxon>
        <taxon>Moraxellales</taxon>
        <taxon>Moraxellaceae</taxon>
        <taxon>Psychrobacter</taxon>
    </lineage>
</organism>
<dbReference type="EMBL" id="CP000713">
    <property type="protein sequence ID" value="ABQ94868.1"/>
    <property type="molecule type" value="Genomic_DNA"/>
</dbReference>
<dbReference type="STRING" id="349106.PsycPRwf_1928"/>
<sequence precursor="true">MHFWLSALSISLLIGSIKSLMGSIKPWKIKNSEQLPRKYPSNVIIASIGECRSQLTPVLAQINRMTTSFSLSAPLFVYLIFNLITLS</sequence>
<protein>
    <submittedName>
        <fullName evidence="1">Uncharacterized protein</fullName>
    </submittedName>
</protein>
<evidence type="ECO:0000313" key="1">
    <source>
        <dbReference type="EMBL" id="ABQ94868.1"/>
    </source>
</evidence>
<proteinExistence type="predicted"/>
<reference evidence="1" key="1">
    <citation type="submission" date="2007-05" db="EMBL/GenBank/DDBJ databases">
        <title>Complete sequence of chromosome of Psychrobacter sp. PRwf-1.</title>
        <authorList>
            <consortium name="US DOE Joint Genome Institute"/>
            <person name="Copeland A."/>
            <person name="Lucas S."/>
            <person name="Lapidus A."/>
            <person name="Barry K."/>
            <person name="Detter J.C."/>
            <person name="Glavina del Rio T."/>
            <person name="Hammon N."/>
            <person name="Israni S."/>
            <person name="Dalin E."/>
            <person name="Tice H."/>
            <person name="Pitluck S."/>
            <person name="Chain P."/>
            <person name="Malfatti S."/>
            <person name="Shin M."/>
            <person name="Vergez L."/>
            <person name="Schmutz J."/>
            <person name="Larimer F."/>
            <person name="Land M."/>
            <person name="Hauser L."/>
            <person name="Kyrpides N."/>
            <person name="Kim E."/>
            <person name="Tiedje J."/>
            <person name="Richardson P."/>
        </authorList>
    </citation>
    <scope>NUCLEOTIDE SEQUENCE [LARGE SCALE GENOMIC DNA]</scope>
    <source>
        <strain evidence="1">PRwf-1</strain>
    </source>
</reference>